<dbReference type="SMART" id="SM00220">
    <property type="entry name" value="S_TKc"/>
    <property type="match status" value="1"/>
</dbReference>
<evidence type="ECO:0000256" key="3">
    <source>
        <dbReference type="ARBA" id="ARBA00022777"/>
    </source>
</evidence>
<sequence length="997" mass="107864">MTRVLQPSQIPQPQQPPPLHYLNTASNTFMNDRSNQNTTDSPVISSSSSSSNHSNSSDSISATTHVTTKLESNPVGIGESSPDKIPHPQKPRKRGSNTTIVAGYRLVQKLGSGSFATVYKGVRTSSHEPNLGDSNEPLEVAIKAISKRTLSPKILNNLELEIKILQQLECRNIVRLYNVVECSSQQSTHQRVYLIMEYAGGGDLQKFIRSRRAGRLSEKLCCLLMKDLGNGLNFLWRQQLIHRDIKPQNLLLTSSLPKEFAQSDPPNHSPDGEEKSDSSSSSEFTLKIADFGFARPLANTSLADTLCGSPLYMAPEILQHQRYSAKADLWSTGTVLFEMLTGSPPFNGENHIDLLRNIQRRAVRLPAGVKVSQECVSLLKLLLHRNPMRRGSIHDFAKANEAFVQVTSGNVEVLKPSRALAPITKRELSFKPLVASPSLTATNAMMINKIPHYKAPKPLDIGPGVLGPTSRHSSIPTISPEDRPKTIEAVAPKSTSNNSSQSSDEFVMVDHQNNAMNKVMPPLHLYHLPSKSHQRNSNNPNTNPAQMRTHGKGILGTSPGTGRNILAMMMSHNKHASTNVTTTKPPPPPSSSISPSSSPSNSASSAHRNAANMLAAAEDVGRRAINVAHVGDTRAYLAMQFLLNTTATSSSTHTHAVNQRSSQQLHAGAATLDVEETHAFAMDCDDDDHMSTDDVLPFAAIIEEEGEGEENEEELSSCIPASSSVPEKVTNAGALGTSTNAINAARIHLREALLCYVKALQMMKGAVFAARKVSFNATRAAAFVPKKSPMSSTTASSSHGFGSASLALQERCQASLKWLGTQFDGVLERADAAHEQLESIKLSTSISSNGMVEKPNASHKYSMIHKQSSSSSLSSHHSDVPMVSNADGDLTAEELVYNHAMACGKDGAVKQVLGQHEAAIASYKSAGLLVESLLMEQNLVEEDRRVLESYVKGFREQMMELSKLVGMTNSSSGSVRYSTGGNWSTHSSSLATTCSKV</sequence>
<reference evidence="8" key="1">
    <citation type="submission" date="2021-01" db="EMBL/GenBank/DDBJ databases">
        <authorList>
            <person name="Corre E."/>
            <person name="Pelletier E."/>
            <person name="Niang G."/>
            <person name="Scheremetjew M."/>
            <person name="Finn R."/>
            <person name="Kale V."/>
            <person name="Holt S."/>
            <person name="Cochrane G."/>
            <person name="Meng A."/>
            <person name="Brown T."/>
            <person name="Cohen L."/>
        </authorList>
    </citation>
    <scope>NUCLEOTIDE SEQUENCE</scope>
    <source>
        <strain evidence="8">B651</strain>
    </source>
</reference>
<dbReference type="GO" id="GO:0005776">
    <property type="term" value="C:autophagosome"/>
    <property type="evidence" value="ECO:0007669"/>
    <property type="project" value="TreeGrafter"/>
</dbReference>
<keyword evidence="3" id="KW-0418">Kinase</keyword>
<dbReference type="InterPro" id="IPR008271">
    <property type="entry name" value="Ser/Thr_kinase_AS"/>
</dbReference>
<dbReference type="GO" id="GO:0010506">
    <property type="term" value="P:regulation of autophagy"/>
    <property type="evidence" value="ECO:0007669"/>
    <property type="project" value="InterPro"/>
</dbReference>
<feature type="compositionally biased region" description="Low complexity" evidence="6">
    <location>
        <begin position="40"/>
        <end position="61"/>
    </location>
</feature>
<keyword evidence="2 5" id="KW-0547">Nucleotide-binding</keyword>
<dbReference type="InterPro" id="IPR000719">
    <property type="entry name" value="Prot_kinase_dom"/>
</dbReference>
<feature type="compositionally biased region" description="Low complexity" evidence="6">
    <location>
        <begin position="1"/>
        <end position="12"/>
    </location>
</feature>
<feature type="compositionally biased region" description="Polar residues" evidence="6">
    <location>
        <begin position="535"/>
        <end position="546"/>
    </location>
</feature>
<dbReference type="AlphaFoldDB" id="A0A7S0PHA7"/>
<dbReference type="GO" id="GO:0000045">
    <property type="term" value="P:autophagosome assembly"/>
    <property type="evidence" value="ECO:0007669"/>
    <property type="project" value="TreeGrafter"/>
</dbReference>
<protein>
    <recommendedName>
        <fullName evidence="7">Protein kinase domain-containing protein</fullName>
    </recommendedName>
</protein>
<dbReference type="EMBL" id="HBEU01000365">
    <property type="protein sequence ID" value="CAD8574091.1"/>
    <property type="molecule type" value="Transcribed_RNA"/>
</dbReference>
<feature type="domain" description="Protein kinase" evidence="7">
    <location>
        <begin position="104"/>
        <end position="404"/>
    </location>
</feature>
<evidence type="ECO:0000256" key="6">
    <source>
        <dbReference type="SAM" id="MobiDB-lite"/>
    </source>
</evidence>
<dbReference type="Pfam" id="PF00069">
    <property type="entry name" value="Pkinase"/>
    <property type="match status" value="1"/>
</dbReference>
<dbReference type="PANTHER" id="PTHR24348">
    <property type="entry name" value="SERINE/THREONINE-PROTEIN KINASE UNC-51-RELATED"/>
    <property type="match status" value="1"/>
</dbReference>
<dbReference type="GO" id="GO:0016020">
    <property type="term" value="C:membrane"/>
    <property type="evidence" value="ECO:0007669"/>
    <property type="project" value="TreeGrafter"/>
</dbReference>
<name>A0A7S0PHA7_9STRA</name>
<feature type="region of interest" description="Disordered" evidence="6">
    <location>
        <begin position="528"/>
        <end position="564"/>
    </location>
</feature>
<dbReference type="SUPFAM" id="SSF56112">
    <property type="entry name" value="Protein kinase-like (PK-like)"/>
    <property type="match status" value="1"/>
</dbReference>
<feature type="region of interest" description="Disordered" evidence="6">
    <location>
        <begin position="1"/>
        <end position="98"/>
    </location>
</feature>
<evidence type="ECO:0000256" key="1">
    <source>
        <dbReference type="ARBA" id="ARBA00022679"/>
    </source>
</evidence>
<keyword evidence="1" id="KW-0808">Transferase</keyword>
<feature type="region of interest" description="Disordered" evidence="6">
    <location>
        <begin position="576"/>
        <end position="609"/>
    </location>
</feature>
<dbReference type="InterPro" id="IPR045269">
    <property type="entry name" value="Atg1-like"/>
</dbReference>
<evidence type="ECO:0000256" key="4">
    <source>
        <dbReference type="ARBA" id="ARBA00022840"/>
    </source>
</evidence>
<organism evidence="8">
    <name type="scientific">Leptocylindrus aporus</name>
    <dbReference type="NCBI Taxonomy" id="1398097"/>
    <lineage>
        <taxon>Eukaryota</taxon>
        <taxon>Sar</taxon>
        <taxon>Stramenopiles</taxon>
        <taxon>Ochrophyta</taxon>
        <taxon>Bacillariophyta</taxon>
        <taxon>Coscinodiscophyceae</taxon>
        <taxon>Chaetocerotophycidae</taxon>
        <taxon>Leptocylindrales</taxon>
        <taxon>Leptocylindraceae</taxon>
        <taxon>Leptocylindrus</taxon>
    </lineage>
</organism>
<dbReference type="PANTHER" id="PTHR24348:SF22">
    <property type="entry name" value="NON-SPECIFIC SERINE_THREONINE PROTEIN KINASE"/>
    <property type="match status" value="1"/>
</dbReference>
<keyword evidence="4 5" id="KW-0067">ATP-binding</keyword>
<accession>A0A7S0PHA7</accession>
<feature type="binding site" evidence="5">
    <location>
        <position position="143"/>
    </location>
    <ligand>
        <name>ATP</name>
        <dbReference type="ChEBI" id="CHEBI:30616"/>
    </ligand>
</feature>
<dbReference type="PROSITE" id="PS00108">
    <property type="entry name" value="PROTEIN_KINASE_ST"/>
    <property type="match status" value="1"/>
</dbReference>
<feature type="compositionally biased region" description="Polar residues" evidence="6">
    <location>
        <begin position="23"/>
        <end position="39"/>
    </location>
</feature>
<dbReference type="GO" id="GO:0000407">
    <property type="term" value="C:phagophore assembly site"/>
    <property type="evidence" value="ECO:0007669"/>
    <property type="project" value="TreeGrafter"/>
</dbReference>
<dbReference type="GO" id="GO:0005524">
    <property type="term" value="F:ATP binding"/>
    <property type="evidence" value="ECO:0007669"/>
    <property type="project" value="UniProtKB-UniRule"/>
</dbReference>
<feature type="compositionally biased region" description="Polar residues" evidence="6">
    <location>
        <begin position="62"/>
        <end position="71"/>
    </location>
</feature>
<dbReference type="GO" id="GO:0005829">
    <property type="term" value="C:cytosol"/>
    <property type="evidence" value="ECO:0007669"/>
    <property type="project" value="TreeGrafter"/>
</dbReference>
<dbReference type="PROSITE" id="PS00107">
    <property type="entry name" value="PROTEIN_KINASE_ATP"/>
    <property type="match status" value="1"/>
</dbReference>
<gene>
    <name evidence="8" type="ORF">LDAN0322_LOCUS235</name>
</gene>
<evidence type="ECO:0000256" key="5">
    <source>
        <dbReference type="PROSITE-ProRule" id="PRU10141"/>
    </source>
</evidence>
<dbReference type="GO" id="GO:0004674">
    <property type="term" value="F:protein serine/threonine kinase activity"/>
    <property type="evidence" value="ECO:0007669"/>
    <property type="project" value="InterPro"/>
</dbReference>
<proteinExistence type="predicted"/>
<feature type="region of interest" description="Disordered" evidence="6">
    <location>
        <begin position="259"/>
        <end position="281"/>
    </location>
</feature>
<dbReference type="PROSITE" id="PS50011">
    <property type="entry name" value="PROTEIN_KINASE_DOM"/>
    <property type="match status" value="1"/>
</dbReference>
<feature type="compositionally biased region" description="Low complexity" evidence="6">
    <location>
        <begin position="591"/>
        <end position="609"/>
    </location>
</feature>
<evidence type="ECO:0000259" key="7">
    <source>
        <dbReference type="PROSITE" id="PS50011"/>
    </source>
</evidence>
<dbReference type="InterPro" id="IPR017441">
    <property type="entry name" value="Protein_kinase_ATP_BS"/>
</dbReference>
<dbReference type="Gene3D" id="1.10.510.10">
    <property type="entry name" value="Transferase(Phosphotransferase) domain 1"/>
    <property type="match status" value="1"/>
</dbReference>
<dbReference type="InterPro" id="IPR011009">
    <property type="entry name" value="Kinase-like_dom_sf"/>
</dbReference>
<evidence type="ECO:0000256" key="2">
    <source>
        <dbReference type="ARBA" id="ARBA00022741"/>
    </source>
</evidence>
<evidence type="ECO:0000313" key="8">
    <source>
        <dbReference type="EMBL" id="CAD8574091.1"/>
    </source>
</evidence>